<name>A0A5J4WAX2_9EUKA</name>
<evidence type="ECO:0000313" key="2">
    <source>
        <dbReference type="Proteomes" id="UP000324800"/>
    </source>
</evidence>
<comment type="caution">
    <text evidence="1">The sequence shown here is derived from an EMBL/GenBank/DDBJ whole genome shotgun (WGS) entry which is preliminary data.</text>
</comment>
<organism evidence="1 2">
    <name type="scientific">Streblomastix strix</name>
    <dbReference type="NCBI Taxonomy" id="222440"/>
    <lineage>
        <taxon>Eukaryota</taxon>
        <taxon>Metamonada</taxon>
        <taxon>Preaxostyla</taxon>
        <taxon>Oxymonadida</taxon>
        <taxon>Streblomastigidae</taxon>
        <taxon>Streblomastix</taxon>
    </lineage>
</organism>
<evidence type="ECO:0000313" key="1">
    <source>
        <dbReference type="EMBL" id="KAA6391806.1"/>
    </source>
</evidence>
<dbReference type="EMBL" id="SNRW01002752">
    <property type="protein sequence ID" value="KAA6391806.1"/>
    <property type="molecule type" value="Genomic_DNA"/>
</dbReference>
<dbReference type="Proteomes" id="UP000324800">
    <property type="component" value="Unassembled WGS sequence"/>
</dbReference>
<dbReference type="AlphaFoldDB" id="A0A5J4WAX2"/>
<reference evidence="1 2" key="1">
    <citation type="submission" date="2019-03" db="EMBL/GenBank/DDBJ databases">
        <title>Single cell metagenomics reveals metabolic interactions within the superorganism composed of flagellate Streblomastix strix and complex community of Bacteroidetes bacteria on its surface.</title>
        <authorList>
            <person name="Treitli S.C."/>
            <person name="Kolisko M."/>
            <person name="Husnik F."/>
            <person name="Keeling P."/>
            <person name="Hampl V."/>
        </authorList>
    </citation>
    <scope>NUCLEOTIDE SEQUENCE [LARGE SCALE GENOMIC DNA]</scope>
    <source>
        <strain evidence="1">ST1C</strain>
    </source>
</reference>
<proteinExistence type="predicted"/>
<protein>
    <submittedName>
        <fullName evidence="1">Uncharacterized protein</fullName>
    </submittedName>
</protein>
<accession>A0A5J4WAX2</accession>
<gene>
    <name evidence="1" type="ORF">EZS28_012664</name>
</gene>
<sequence>MLSNYEIKRIARAIIGFTESNTKNKQEKQNEQSDSESTLSLDQVASGLDSIFGQILRQKSFKFVIQIPKLLQSLIALVNFRLGTHLREQMDLQRQQVRYLSRLCLKQIKRFGDEYVQSELIRQGFGRVLSIAFCTAGGAGGEEDGEINDGLGQIYKFLRDIHEGRYDDLYPSFQPLPLLVRRTEEQIEEEGAIEEIEAQMNNKGYYGGIKYQTNEAKEVTLNHFVNWD</sequence>